<reference evidence="4 5" key="1">
    <citation type="submission" date="2018-08" db="EMBL/GenBank/DDBJ databases">
        <title>A genome reference for cultivated species of the human gut microbiota.</title>
        <authorList>
            <person name="Zou Y."/>
            <person name="Xue W."/>
            <person name="Luo G."/>
        </authorList>
    </citation>
    <scope>NUCLEOTIDE SEQUENCE [LARGE SCALE GENOMIC DNA]</scope>
    <source>
        <strain evidence="4 5">AF22-12AC</strain>
    </source>
</reference>
<dbReference type="InterPro" id="IPR020569">
    <property type="entry name" value="UPF0029_Impact_CS"/>
</dbReference>
<dbReference type="PANTHER" id="PTHR16301:SF20">
    <property type="entry name" value="IMPACT FAMILY MEMBER YIGZ"/>
    <property type="match status" value="1"/>
</dbReference>
<evidence type="ECO:0000259" key="3">
    <source>
        <dbReference type="Pfam" id="PF09186"/>
    </source>
</evidence>
<dbReference type="InterPro" id="IPR001498">
    <property type="entry name" value="Impact_N"/>
</dbReference>
<dbReference type="Proteomes" id="UP000266172">
    <property type="component" value="Unassembled WGS sequence"/>
</dbReference>
<protein>
    <submittedName>
        <fullName evidence="4">YigZ family protein</fullName>
    </submittedName>
</protein>
<dbReference type="Gene3D" id="3.30.230.30">
    <property type="entry name" value="Impact, N-terminal domain"/>
    <property type="match status" value="1"/>
</dbReference>
<dbReference type="GO" id="GO:0006446">
    <property type="term" value="P:regulation of translational initiation"/>
    <property type="evidence" value="ECO:0007669"/>
    <property type="project" value="TreeGrafter"/>
</dbReference>
<dbReference type="PANTHER" id="PTHR16301">
    <property type="entry name" value="IMPACT-RELATED"/>
    <property type="match status" value="1"/>
</dbReference>
<dbReference type="SUPFAM" id="SSF54980">
    <property type="entry name" value="EF-G C-terminal domain-like"/>
    <property type="match status" value="1"/>
</dbReference>
<feature type="domain" description="UPF0029" evidence="3">
    <location>
        <begin position="139"/>
        <end position="190"/>
    </location>
</feature>
<dbReference type="InterPro" id="IPR036956">
    <property type="entry name" value="Impact_N_sf"/>
</dbReference>
<dbReference type="EMBL" id="QRVL01000004">
    <property type="protein sequence ID" value="RGS41014.1"/>
    <property type="molecule type" value="Genomic_DNA"/>
</dbReference>
<dbReference type="AlphaFoldDB" id="A0A395VBS8"/>
<evidence type="ECO:0000256" key="1">
    <source>
        <dbReference type="ARBA" id="ARBA00007665"/>
    </source>
</evidence>
<dbReference type="PROSITE" id="PS00910">
    <property type="entry name" value="UPF0029"/>
    <property type="match status" value="1"/>
</dbReference>
<evidence type="ECO:0000259" key="2">
    <source>
        <dbReference type="Pfam" id="PF01205"/>
    </source>
</evidence>
<evidence type="ECO:0000313" key="5">
    <source>
        <dbReference type="Proteomes" id="UP000266172"/>
    </source>
</evidence>
<dbReference type="Gene3D" id="3.30.70.240">
    <property type="match status" value="1"/>
</dbReference>
<accession>A0A395VBS8</accession>
<gene>
    <name evidence="4" type="ORF">DWX93_07360</name>
</gene>
<dbReference type="NCBIfam" id="TIGR00257">
    <property type="entry name" value="IMPACT_YIGZ"/>
    <property type="match status" value="1"/>
</dbReference>
<dbReference type="Pfam" id="PF09186">
    <property type="entry name" value="DUF1949"/>
    <property type="match status" value="1"/>
</dbReference>
<dbReference type="InterPro" id="IPR015796">
    <property type="entry name" value="Impact_YigZ-like"/>
</dbReference>
<dbReference type="RefSeq" id="WP_118097165.1">
    <property type="nucleotide sequence ID" value="NZ_QRVL01000004.1"/>
</dbReference>
<organism evidence="4 5">
    <name type="scientific">Roseburia hominis</name>
    <dbReference type="NCBI Taxonomy" id="301301"/>
    <lineage>
        <taxon>Bacteria</taxon>
        <taxon>Bacillati</taxon>
        <taxon>Bacillota</taxon>
        <taxon>Clostridia</taxon>
        <taxon>Lachnospirales</taxon>
        <taxon>Lachnospiraceae</taxon>
        <taxon>Roseburia</taxon>
    </lineage>
</organism>
<comment type="similarity">
    <text evidence="1">Belongs to the IMPACT family.</text>
</comment>
<dbReference type="InterPro" id="IPR015269">
    <property type="entry name" value="UPF0029_Impact_C"/>
</dbReference>
<dbReference type="SUPFAM" id="SSF54211">
    <property type="entry name" value="Ribosomal protein S5 domain 2-like"/>
    <property type="match status" value="1"/>
</dbReference>
<sequence length="216" mass="23841">MKTVYIGGEGEIVEKKSRFIATVRPVASEEEAVAFIAEMKKKYWDARHNCSAFVIGDRQELSRCSDDGEPAQTAGRPMLDVLLREEIHNVAVVVTRYFGGVLLGTGGLVRAYQGAVQAGLAASTIIDKKEGVRLTVGTDYTGLGKLQYLIAQQNLTLIDTVYTEKVELQLMVPAEQQQEVEKEIVEATNGSARISWGEKVLYALVDKKIEIFEKNT</sequence>
<name>A0A395VBS8_9FIRM</name>
<dbReference type="InterPro" id="IPR035647">
    <property type="entry name" value="EFG_III/V"/>
</dbReference>
<feature type="domain" description="Impact N-terminal" evidence="2">
    <location>
        <begin position="15"/>
        <end position="118"/>
    </location>
</feature>
<dbReference type="Pfam" id="PF01205">
    <property type="entry name" value="Impact_N"/>
    <property type="match status" value="1"/>
</dbReference>
<proteinExistence type="inferred from homology"/>
<comment type="caution">
    <text evidence="4">The sequence shown here is derived from an EMBL/GenBank/DDBJ whole genome shotgun (WGS) entry which is preliminary data.</text>
</comment>
<dbReference type="InterPro" id="IPR020568">
    <property type="entry name" value="Ribosomal_Su5_D2-typ_SF"/>
</dbReference>
<dbReference type="GO" id="GO:0005737">
    <property type="term" value="C:cytoplasm"/>
    <property type="evidence" value="ECO:0007669"/>
    <property type="project" value="TreeGrafter"/>
</dbReference>
<dbReference type="InterPro" id="IPR023582">
    <property type="entry name" value="Impact"/>
</dbReference>
<evidence type="ECO:0000313" key="4">
    <source>
        <dbReference type="EMBL" id="RGS41014.1"/>
    </source>
</evidence>